<dbReference type="Gene3D" id="1.10.510.10">
    <property type="entry name" value="Transferase(Phosphotransferase) domain 1"/>
    <property type="match status" value="1"/>
</dbReference>
<dbReference type="InterPro" id="IPR027417">
    <property type="entry name" value="P-loop_NTPase"/>
</dbReference>
<evidence type="ECO:0000259" key="2">
    <source>
        <dbReference type="PROSITE" id="PS50011"/>
    </source>
</evidence>
<proteinExistence type="predicted"/>
<gene>
    <name evidence="3" type="ORF">H6G72_20450</name>
</gene>
<accession>A0ABR8EJY7</accession>
<name>A0ABR8EJY7_9CYAN</name>
<organism evidence="3 4">
    <name type="scientific">Planktothricoides raciborskii FACHB-1370</name>
    <dbReference type="NCBI Taxonomy" id="2949576"/>
    <lineage>
        <taxon>Bacteria</taxon>
        <taxon>Bacillati</taxon>
        <taxon>Cyanobacteriota</taxon>
        <taxon>Cyanophyceae</taxon>
        <taxon>Oscillatoriophycideae</taxon>
        <taxon>Oscillatoriales</taxon>
        <taxon>Oscillatoriaceae</taxon>
        <taxon>Planktothricoides</taxon>
    </lineage>
</organism>
<dbReference type="InterPro" id="IPR011009">
    <property type="entry name" value="Kinase-like_dom_sf"/>
</dbReference>
<comment type="caution">
    <text evidence="3">The sequence shown here is derived from an EMBL/GenBank/DDBJ whole genome shotgun (WGS) entry which is preliminary data.</text>
</comment>
<dbReference type="Proteomes" id="UP000641954">
    <property type="component" value="Unassembled WGS sequence"/>
</dbReference>
<protein>
    <submittedName>
        <fullName evidence="3">Serine/threonine-protein kinase PknK</fullName>
    </submittedName>
</protein>
<dbReference type="SUPFAM" id="SSF56112">
    <property type="entry name" value="Protein kinase-like (PK-like)"/>
    <property type="match status" value="1"/>
</dbReference>
<dbReference type="SUPFAM" id="SSF52540">
    <property type="entry name" value="P-loop containing nucleoside triphosphate hydrolases"/>
    <property type="match status" value="1"/>
</dbReference>
<sequence length="1344" mass="151830">MLKLPGYRLTALIETNSQNHIYRGIRESDGQKVIVKILTAEYPSASDLRSYQQEYAIGQNLSLPGAVKVYSLEYHQERPFLVFEDIEGISLKKYLAGSPLPLPKFLAIAIQITKIVGEIHGGNIIHKDINPSNIIINPSTNEVKIIDFGIATQLSRENPTVKNPHVLEGTLSYISPEQTGRMNRVIDYRSDFYSLGVTFYELVTGKLPFTSQDPLELVHCHLAIQPPSPQSICPEIPSTLANIVLKLMAKNAEERYQSAWGLLTDLQECQRQFNARGFIEPFALGAWDFADRFQIPQKLYGREAEIAELISAFERVSSSLGKEPAIAHGDAVIVPREIMLISGYSGIGKSALVAELHKAIIAKRGYFISGKFDQLQSHIPYSALINAFRELIEQILTESEEQLEEWREQLFSALGEQGQIIIDVIPELELIIGEQPAVAEVGLVEAQNRFNLLFKHFIRVFCNPERPLVLFLDDLQWSDLATLKFIEVMLNDPETKYLFLIGSYRDNEVNSTHPFRQTIDRLQSQGVSVNQIYLKPLVLEAVIQLIAETLHRDYTTVTPLAELVLHKTGGNPLFITQFLTLLYREKFLNFNPPSTDGFHWGWSWEIQEIQATNMTENVVELLVNQLQKLSLPTQQHLSLGACIGHTFQLDTLSVVSQKSAEAIAQDLIEAIADGLIIAEEHWQQNLPVYRYRFGHDRIQQAAYSLIPDPLKLKTHLTIGQLLLTHTDPEELDYEIFEILNHFNRSYGLIECDRLRVTIAELNLKAGLKAIKATAYPMAVNYLHTGLELLDDPESWNSQYELTRSLYKAISEAEYLNGNFAQAKKYLDVGLKYSRSNVEKAELYKILIIQYTLMAQYTEAIETGAHALSLLNFNLKPENIEALIEDKMAAVQKELANRSVDSLLNLPTISDPEKEMAVKLLISLDPPTYITASPLYALVCVKAVELSMQYGNVAESAKAYANNGFLVGSSLGNYQLGYQLGVLAVDLSKKFGSDSQKSQACLLLASWIAPWCQPMKRIEQINLEGYQAGLKSGEIQFAGYNLFGNISNKLIQGLSLPGILKDLNHYLSFALTSKNQLGIDVLFAIKKFIISLVGVDADEIDSTIERDKDISDREFVNRCKSSESLFALTIYYICQMQLCCITQDFAQGILYINPTKKILTSILGFTLSSEYYYYASLLMLNQPNWYLYLNEITKNQQTMSQWVTSCPKNFQHKLLLIEAEQARRNENILEAMDLYDRAIALAKENEFLQDQALANEMAGYFYLDLGKEHFAKIYLSQSYSCYDLWGAKTKLKQLEANYSPYIVQTGNSPEFNTTTISSYPGDNNANVFLDYAALAKNYQIIYRCL</sequence>
<reference evidence="3 4" key="1">
    <citation type="journal article" date="2020" name="ISME J.">
        <title>Comparative genomics reveals insights into cyanobacterial evolution and habitat adaptation.</title>
        <authorList>
            <person name="Chen M.Y."/>
            <person name="Teng W.K."/>
            <person name="Zhao L."/>
            <person name="Hu C.X."/>
            <person name="Zhou Y.K."/>
            <person name="Han B.P."/>
            <person name="Song L.R."/>
            <person name="Shu W.S."/>
        </authorList>
    </citation>
    <scope>NUCLEOTIDE SEQUENCE [LARGE SCALE GENOMIC DNA]</scope>
    <source>
        <strain evidence="3 4">FACHB-1370</strain>
    </source>
</reference>
<dbReference type="GO" id="GO:0016301">
    <property type="term" value="F:kinase activity"/>
    <property type="evidence" value="ECO:0007669"/>
    <property type="project" value="UniProtKB-KW"/>
</dbReference>
<dbReference type="PANTHER" id="PTHR43642">
    <property type="entry name" value="HYBRID SIGNAL TRANSDUCTION HISTIDINE KINASE G"/>
    <property type="match status" value="1"/>
</dbReference>
<dbReference type="Gene3D" id="3.40.50.300">
    <property type="entry name" value="P-loop containing nucleotide triphosphate hydrolases"/>
    <property type="match status" value="1"/>
</dbReference>
<keyword evidence="4" id="KW-1185">Reference proteome</keyword>
<dbReference type="PROSITE" id="PS50011">
    <property type="entry name" value="PROTEIN_KINASE_DOM"/>
    <property type="match status" value="1"/>
</dbReference>
<feature type="domain" description="Protein kinase" evidence="2">
    <location>
        <begin position="7"/>
        <end position="283"/>
    </location>
</feature>
<dbReference type="InterPro" id="IPR053159">
    <property type="entry name" value="Hybrid_Histidine_Kinase"/>
</dbReference>
<dbReference type="Pfam" id="PF00069">
    <property type="entry name" value="Pkinase"/>
    <property type="match status" value="1"/>
</dbReference>
<evidence type="ECO:0000256" key="1">
    <source>
        <dbReference type="SAM" id="Coils"/>
    </source>
</evidence>
<dbReference type="InterPro" id="IPR000719">
    <property type="entry name" value="Prot_kinase_dom"/>
</dbReference>
<dbReference type="EMBL" id="JACJSK010000033">
    <property type="protein sequence ID" value="MBD2546165.1"/>
    <property type="molecule type" value="Genomic_DNA"/>
</dbReference>
<dbReference type="Pfam" id="PF13191">
    <property type="entry name" value="AAA_16"/>
    <property type="match status" value="1"/>
</dbReference>
<keyword evidence="1" id="KW-0175">Coiled coil</keyword>
<evidence type="ECO:0000313" key="3">
    <source>
        <dbReference type="EMBL" id="MBD2546165.1"/>
    </source>
</evidence>
<keyword evidence="3" id="KW-0808">Transferase</keyword>
<evidence type="ECO:0000313" key="4">
    <source>
        <dbReference type="Proteomes" id="UP000641954"/>
    </source>
</evidence>
<keyword evidence="3" id="KW-0418">Kinase</keyword>
<dbReference type="CDD" id="cd14014">
    <property type="entry name" value="STKc_PknB_like"/>
    <property type="match status" value="1"/>
</dbReference>
<dbReference type="InterPro" id="IPR041664">
    <property type="entry name" value="AAA_16"/>
</dbReference>
<dbReference type="RefSeq" id="WP_190879654.1">
    <property type="nucleotide sequence ID" value="NZ_JACJSK010000033.1"/>
</dbReference>
<dbReference type="PANTHER" id="PTHR43642:SF1">
    <property type="entry name" value="HYBRID SIGNAL TRANSDUCTION HISTIDINE KINASE G"/>
    <property type="match status" value="1"/>
</dbReference>
<feature type="coiled-coil region" evidence="1">
    <location>
        <begin position="389"/>
        <end position="416"/>
    </location>
</feature>